<dbReference type="EMBL" id="SSXH01000073">
    <property type="protein sequence ID" value="THJ75499.1"/>
    <property type="molecule type" value="Genomic_DNA"/>
</dbReference>
<dbReference type="AlphaFoldDB" id="A0A4V3Z7U1"/>
<accession>A0A4V3Z7U1</accession>
<proteinExistence type="predicted"/>
<keyword evidence="2" id="KW-1185">Reference proteome</keyword>
<name>A0A4V3Z7U1_9ACTN</name>
<dbReference type="Proteomes" id="UP000305282">
    <property type="component" value="Unassembled WGS sequence"/>
</dbReference>
<evidence type="ECO:0000313" key="1">
    <source>
        <dbReference type="EMBL" id="THJ75499.1"/>
    </source>
</evidence>
<dbReference type="RefSeq" id="WP_136447163.1">
    <property type="nucleotide sequence ID" value="NZ_CADCWT010000340.1"/>
</dbReference>
<comment type="caution">
    <text evidence="1">The sequence shown here is derived from an EMBL/GenBank/DDBJ whole genome shotgun (WGS) entry which is preliminary data.</text>
</comment>
<evidence type="ECO:0000313" key="2">
    <source>
        <dbReference type="Proteomes" id="UP000305282"/>
    </source>
</evidence>
<organism evidence="1 2">
    <name type="scientific">Candidatus Frankia alpina</name>
    <dbReference type="NCBI Taxonomy" id="2699483"/>
    <lineage>
        <taxon>Bacteria</taxon>
        <taxon>Bacillati</taxon>
        <taxon>Actinomycetota</taxon>
        <taxon>Actinomycetes</taxon>
        <taxon>Frankiales</taxon>
        <taxon>Frankiaceae</taxon>
        <taxon>Frankia</taxon>
    </lineage>
</organism>
<dbReference type="OrthoDB" id="3688103at2"/>
<protein>
    <submittedName>
        <fullName evidence="1">Uncharacterized protein</fullName>
    </submittedName>
</protein>
<gene>
    <name evidence="1" type="ORF">E7Y31_05115</name>
</gene>
<sequence>MSEAQMIGVPTDAPGTWEDLRSAVVGNNGVFRTTMGLLREIGGYGRLGTNVRQILSRNLAGIGLGHLPMELPAYQDKEILLFQYGTPAAEIVEAVREGASDGAETALIRLNSSQDIAKVRDASLKAVELLSILNDRCRDCMRPLP</sequence>
<reference evidence="1 2" key="1">
    <citation type="submission" date="2019-04" db="EMBL/GenBank/DDBJ databases">
        <title>Draft genome sequences for three unisolated Alnus-infective Frankia Sp+ strains, AgTrS, AiOr and AvVan, the first sequenced Frankia strains able to sporulate in-planta.</title>
        <authorList>
            <person name="Bethencourt L."/>
            <person name="Vautrin F."/>
            <person name="Taib N."/>
            <person name="Dubost A."/>
            <person name="Castro-Garcia L."/>
            <person name="Imbaud O."/>
            <person name="Abrouk D."/>
            <person name="Fournier P."/>
            <person name="Briolay J."/>
            <person name="Nguyen A."/>
            <person name="Normand P."/>
            <person name="Fernandez M.P."/>
            <person name="Brochier-Armanet C."/>
            <person name="Herrera-Belaroussi A."/>
        </authorList>
    </citation>
    <scope>NUCLEOTIDE SEQUENCE [LARGE SCALE GENOMIC DNA]</scope>
    <source>
        <strain evidence="1 2">AvVan</strain>
    </source>
</reference>